<keyword evidence="1" id="KW-0812">Transmembrane</keyword>
<evidence type="ECO:0000256" key="1">
    <source>
        <dbReference type="SAM" id="Phobius"/>
    </source>
</evidence>
<protein>
    <recommendedName>
        <fullName evidence="3">FidL-like membrane protein</fullName>
    </recommendedName>
</protein>
<feature type="transmembrane region" description="Helical" evidence="1">
    <location>
        <begin position="9"/>
        <end position="28"/>
    </location>
</feature>
<organism evidence="2">
    <name type="scientific">Serratia marcescens SM39</name>
    <dbReference type="NCBI Taxonomy" id="1334564"/>
    <lineage>
        <taxon>Bacteria</taxon>
        <taxon>Pseudomonadati</taxon>
        <taxon>Pseudomonadota</taxon>
        <taxon>Gammaproteobacteria</taxon>
        <taxon>Enterobacterales</taxon>
        <taxon>Yersiniaceae</taxon>
        <taxon>Serratia</taxon>
    </lineage>
</organism>
<dbReference type="GeneID" id="301147739"/>
<proteinExistence type="predicted"/>
<dbReference type="RefSeq" id="WP_033636027.1">
    <property type="nucleotide sequence ID" value="NZ_AP013063.1"/>
</dbReference>
<evidence type="ECO:0008006" key="3">
    <source>
        <dbReference type="Google" id="ProtNLM"/>
    </source>
</evidence>
<reference evidence="2" key="1">
    <citation type="journal article" date="2014" name="Genome Biol. Evol.">
        <title>Genome evolution and plasticity of Serratia marcescens, an important multidrug-resistant nosocomial pathogen.</title>
        <authorList>
            <person name="Iguchi A."/>
            <person name="Nagaya Y."/>
            <person name="Pradel E."/>
            <person name="Ooka T."/>
            <person name="Ogura Y."/>
            <person name="Katsura K."/>
            <person name="Kurokawa K."/>
            <person name="Oshima K."/>
            <person name="Hattori M."/>
            <person name="Parkhill J."/>
            <person name="Sebaihia M."/>
            <person name="Coulthurst S.J."/>
            <person name="Gotoh N."/>
            <person name="Thomson N.R."/>
            <person name="Ewbank J.J."/>
            <person name="Hayashi T."/>
        </authorList>
    </citation>
    <scope>NUCLEOTIDE SEQUENCE</scope>
    <source>
        <strain evidence="2">SM39</strain>
    </source>
</reference>
<sequence>MKVSSRRAFYLALSAAIALVIVILIYLLTASRDFPECNASLSTTRMTPNGTVTSGLYVNIVRSGWRRATITLNGLAYRDGKKQVIARVLETKYHYHRGYYYVAIEKKILQSMDNFTYSDAQTFLLGEEKHYYVLKIAKLNDDNFIMYYGRQPELLCSVTRK</sequence>
<accession>A0AAT9F1J2</accession>
<dbReference type="AlphaFoldDB" id="A0AAT9F1J2"/>
<gene>
    <name evidence="2" type="ORF">SM39_3649</name>
</gene>
<dbReference type="EMBL" id="AP013063">
    <property type="protein sequence ID" value="BAO35597.1"/>
    <property type="molecule type" value="Genomic_DNA"/>
</dbReference>
<keyword evidence="1" id="KW-1133">Transmembrane helix</keyword>
<evidence type="ECO:0000313" key="2">
    <source>
        <dbReference type="EMBL" id="BAO35597.1"/>
    </source>
</evidence>
<name>A0AAT9F1J2_SERMA</name>
<keyword evidence="1" id="KW-0472">Membrane</keyword>
<dbReference type="KEGG" id="smar:SM39_3649"/>